<evidence type="ECO:0000259" key="6">
    <source>
        <dbReference type="Pfam" id="PF17771"/>
    </source>
</evidence>
<dbReference type="Proteomes" id="UP001195483">
    <property type="component" value="Unassembled WGS sequence"/>
</dbReference>
<dbReference type="GO" id="GO:0016787">
    <property type="term" value="F:hydrolase activity"/>
    <property type="evidence" value="ECO:0007669"/>
    <property type="project" value="UniProtKB-KW"/>
</dbReference>
<dbReference type="Gene3D" id="3.40.1620.60">
    <property type="match status" value="1"/>
</dbReference>
<dbReference type="EMBL" id="JAEAOA010000806">
    <property type="protein sequence ID" value="KAK3600920.1"/>
    <property type="molecule type" value="Genomic_DNA"/>
</dbReference>
<evidence type="ECO:0000256" key="2">
    <source>
        <dbReference type="ARBA" id="ARBA00022801"/>
    </source>
</evidence>
<name>A0AAE0SZ96_9BIVA</name>
<accession>A0AAE0SZ96</accession>
<gene>
    <name evidence="7" type="ORF">CHS0354_013301</name>
</gene>
<evidence type="ECO:0000256" key="1">
    <source>
        <dbReference type="ARBA" id="ARBA00022723"/>
    </source>
</evidence>
<keyword evidence="1" id="KW-0479">Metal-binding</keyword>
<proteinExistence type="predicted"/>
<comment type="caution">
    <text evidence="7">The sequence shown here is derived from an EMBL/GenBank/DDBJ whole genome shotgun (WGS) entry which is preliminary data.</text>
</comment>
<reference evidence="7" key="2">
    <citation type="journal article" date="2021" name="Genome Biol. Evol.">
        <title>Developing a high-quality reference genome for a parasitic bivalve with doubly uniparental inheritance (Bivalvia: Unionida).</title>
        <authorList>
            <person name="Smith C.H."/>
        </authorList>
    </citation>
    <scope>NUCLEOTIDE SEQUENCE</scope>
    <source>
        <strain evidence="7">CHS0354</strain>
        <tissue evidence="7">Mantle</tissue>
    </source>
</reference>
<organism evidence="7 8">
    <name type="scientific">Potamilus streckersoni</name>
    <dbReference type="NCBI Taxonomy" id="2493646"/>
    <lineage>
        <taxon>Eukaryota</taxon>
        <taxon>Metazoa</taxon>
        <taxon>Spiralia</taxon>
        <taxon>Lophotrochozoa</taxon>
        <taxon>Mollusca</taxon>
        <taxon>Bivalvia</taxon>
        <taxon>Autobranchia</taxon>
        <taxon>Heteroconchia</taxon>
        <taxon>Palaeoheterodonta</taxon>
        <taxon>Unionida</taxon>
        <taxon>Unionoidea</taxon>
        <taxon>Unionidae</taxon>
        <taxon>Ambleminae</taxon>
        <taxon>Lampsilini</taxon>
        <taxon>Potamilus</taxon>
    </lineage>
</organism>
<dbReference type="Pfam" id="PF17771">
    <property type="entry name" value="ADAMTS_CR_2"/>
    <property type="match status" value="1"/>
</dbReference>
<keyword evidence="4" id="KW-1015">Disulfide bond</keyword>
<reference evidence="7" key="3">
    <citation type="submission" date="2023-05" db="EMBL/GenBank/DDBJ databases">
        <authorList>
            <person name="Smith C.H."/>
        </authorList>
    </citation>
    <scope>NUCLEOTIDE SEQUENCE</scope>
    <source>
        <strain evidence="7">CHS0354</strain>
        <tissue evidence="7">Mantle</tissue>
    </source>
</reference>
<feature type="domain" description="ADAMTS cysteine-rich" evidence="6">
    <location>
        <begin position="59"/>
        <end position="118"/>
    </location>
</feature>
<dbReference type="AlphaFoldDB" id="A0AAE0SZ96"/>
<evidence type="ECO:0000313" key="7">
    <source>
        <dbReference type="EMBL" id="KAK3600920.1"/>
    </source>
</evidence>
<evidence type="ECO:0000256" key="5">
    <source>
        <dbReference type="ARBA" id="ARBA00023180"/>
    </source>
</evidence>
<feature type="non-terminal residue" evidence="7">
    <location>
        <position position="133"/>
    </location>
</feature>
<protein>
    <recommendedName>
        <fullName evidence="6">ADAMTS cysteine-rich domain-containing protein</fullName>
    </recommendedName>
</protein>
<sequence>MAPNTLAPNRTQPYSRNPWIFSNCSVKAFKDTLKDKLCLTNKAVIYDNEEWNGIIEKMPGQMYSLNQQCEFINGLGSVFCGTVNPNICHFMQCTNTMLNLCLPSYFSAHRGTNCGDKKEQKGFVITECNIVEK</sequence>
<keyword evidence="3" id="KW-0862">Zinc</keyword>
<reference evidence="7" key="1">
    <citation type="journal article" date="2021" name="Genome Biol. Evol.">
        <title>A High-Quality Reference Genome for a Parasitic Bivalve with Doubly Uniparental Inheritance (Bivalvia: Unionida).</title>
        <authorList>
            <person name="Smith C.H."/>
        </authorList>
    </citation>
    <scope>NUCLEOTIDE SEQUENCE</scope>
    <source>
        <strain evidence="7">CHS0354</strain>
    </source>
</reference>
<evidence type="ECO:0000256" key="4">
    <source>
        <dbReference type="ARBA" id="ARBA00023157"/>
    </source>
</evidence>
<keyword evidence="8" id="KW-1185">Reference proteome</keyword>
<dbReference type="InterPro" id="IPR041645">
    <property type="entry name" value="ADAMTS_CR_2"/>
</dbReference>
<evidence type="ECO:0000256" key="3">
    <source>
        <dbReference type="ARBA" id="ARBA00022833"/>
    </source>
</evidence>
<evidence type="ECO:0000313" key="8">
    <source>
        <dbReference type="Proteomes" id="UP001195483"/>
    </source>
</evidence>
<dbReference type="GO" id="GO:0046872">
    <property type="term" value="F:metal ion binding"/>
    <property type="evidence" value="ECO:0007669"/>
    <property type="project" value="UniProtKB-KW"/>
</dbReference>
<keyword evidence="5" id="KW-0325">Glycoprotein</keyword>
<keyword evidence="2" id="KW-0378">Hydrolase</keyword>